<dbReference type="EMBL" id="JACTNZ010000010">
    <property type="protein sequence ID" value="KAG5529716.1"/>
    <property type="molecule type" value="Genomic_DNA"/>
</dbReference>
<accession>A0AAV6IM49</accession>
<reference evidence="2" key="1">
    <citation type="submission" date="2020-08" db="EMBL/GenBank/DDBJ databases">
        <title>Plant Genome Project.</title>
        <authorList>
            <person name="Zhang R.-G."/>
        </authorList>
    </citation>
    <scope>NUCLEOTIDE SEQUENCE</scope>
    <source>
        <strain evidence="2">WSP0</strain>
        <tissue evidence="2">Leaf</tissue>
    </source>
</reference>
<dbReference type="PANTHER" id="PTHR33127:SF5">
    <property type="entry name" value="TRANSMEMBRANE PROTEIN"/>
    <property type="match status" value="1"/>
</dbReference>
<dbReference type="InterPro" id="IPR005174">
    <property type="entry name" value="KIB1-4_b-propeller"/>
</dbReference>
<evidence type="ECO:0000313" key="2">
    <source>
        <dbReference type="EMBL" id="KAG5529716.1"/>
    </source>
</evidence>
<dbReference type="PANTHER" id="PTHR33127">
    <property type="entry name" value="TRANSMEMBRANE PROTEIN"/>
    <property type="match status" value="1"/>
</dbReference>
<sequence length="386" mass="44340">MDDKKACLAQRETERVVSLISSQDPEMMEPDSSWADLQLEILSLILSNLFLSDSSNFNATCQSWKSICPPFPPPTGSLLSKLPYLMTLNSSHCKFFQPLRNEMYQKEISELKNARIRFSKYGWLLMSHGESSLFFFHPFTMVKIKLPDLPTRNWFKNICFSSRPTSSDCMVIGITTDTPEWIDFCIIRRGEDKWTYQYMESSLHFIISDASPVLYNGKLYCLGEAANLGVLDLSDSDNGWMSWVVCSMPLARCHCCKSRQSFMVKCDGGLLVVYVTHEDRRVLVEKWYLPEMLWEDVESLGDKMVFVSHGASLLEDAVEKGMANKIYFPKFYGESGVFYSLDTRMYHSIVGNYSCRTSFNLAEQLSCTWINDIKYSSNSLSTVQKW</sequence>
<gene>
    <name evidence="2" type="ORF">RHGRI_030183</name>
</gene>
<feature type="domain" description="KIB1-4 beta-propeller" evidence="1">
    <location>
        <begin position="96"/>
        <end position="330"/>
    </location>
</feature>
<protein>
    <recommendedName>
        <fullName evidence="1">KIB1-4 beta-propeller domain-containing protein</fullName>
    </recommendedName>
</protein>
<proteinExistence type="predicted"/>
<dbReference type="AlphaFoldDB" id="A0AAV6IM49"/>
<dbReference type="Proteomes" id="UP000823749">
    <property type="component" value="Chromosome 10"/>
</dbReference>
<name>A0AAV6IM49_9ERIC</name>
<comment type="caution">
    <text evidence="2">The sequence shown here is derived from an EMBL/GenBank/DDBJ whole genome shotgun (WGS) entry which is preliminary data.</text>
</comment>
<organism evidence="2 3">
    <name type="scientific">Rhododendron griersonianum</name>
    <dbReference type="NCBI Taxonomy" id="479676"/>
    <lineage>
        <taxon>Eukaryota</taxon>
        <taxon>Viridiplantae</taxon>
        <taxon>Streptophyta</taxon>
        <taxon>Embryophyta</taxon>
        <taxon>Tracheophyta</taxon>
        <taxon>Spermatophyta</taxon>
        <taxon>Magnoliopsida</taxon>
        <taxon>eudicotyledons</taxon>
        <taxon>Gunneridae</taxon>
        <taxon>Pentapetalae</taxon>
        <taxon>asterids</taxon>
        <taxon>Ericales</taxon>
        <taxon>Ericaceae</taxon>
        <taxon>Ericoideae</taxon>
        <taxon>Rhodoreae</taxon>
        <taxon>Rhododendron</taxon>
    </lineage>
</organism>
<evidence type="ECO:0000259" key="1">
    <source>
        <dbReference type="Pfam" id="PF03478"/>
    </source>
</evidence>
<evidence type="ECO:0000313" key="3">
    <source>
        <dbReference type="Proteomes" id="UP000823749"/>
    </source>
</evidence>
<dbReference type="Pfam" id="PF03478">
    <property type="entry name" value="Beta-prop_KIB1-4"/>
    <property type="match status" value="1"/>
</dbReference>
<keyword evidence="3" id="KW-1185">Reference proteome</keyword>